<organism evidence="2 3">
    <name type="scientific">Sorangium cellulosum (strain So ce56)</name>
    <name type="common">Polyangium cellulosum (strain So ce56)</name>
    <dbReference type="NCBI Taxonomy" id="448385"/>
    <lineage>
        <taxon>Bacteria</taxon>
        <taxon>Pseudomonadati</taxon>
        <taxon>Myxococcota</taxon>
        <taxon>Polyangia</taxon>
        <taxon>Polyangiales</taxon>
        <taxon>Polyangiaceae</taxon>
        <taxon>Sorangium</taxon>
    </lineage>
</organism>
<name>A9FBH2_SORC5</name>
<keyword evidence="3" id="KW-1185">Reference proteome</keyword>
<feature type="compositionally biased region" description="Low complexity" evidence="1">
    <location>
        <begin position="1"/>
        <end position="13"/>
    </location>
</feature>
<sequence length="170" mass="18446">MLRGTRPTGRASSPRPPGGPVHPERPARGRRSAPRGSAAISRTRYSGVGHLAVIEPHTPLPTPDLRKIIVRVFEEHPTAVSAVSVAFEGQGFFASAVRSVATGIMMLANTRIPFRPCGRVADSVEFLSKHLTAPGAPLDPRICLGAVEELRHEMGRRASNRLEPAVRRRR</sequence>
<dbReference type="Proteomes" id="UP000002139">
    <property type="component" value="Chromosome"/>
</dbReference>
<dbReference type="AlphaFoldDB" id="A9FBH2"/>
<accession>A9FBH2</accession>
<evidence type="ECO:0000313" key="2">
    <source>
        <dbReference type="EMBL" id="CAN98012.1"/>
    </source>
</evidence>
<dbReference type="STRING" id="448385.sce7842"/>
<dbReference type="HOGENOM" id="CLU_1569690_0_0_7"/>
<proteinExistence type="predicted"/>
<dbReference type="KEGG" id="scl:sce7842"/>
<dbReference type="EMBL" id="AM746676">
    <property type="protein sequence ID" value="CAN98012.1"/>
    <property type="molecule type" value="Genomic_DNA"/>
</dbReference>
<feature type="region of interest" description="Disordered" evidence="1">
    <location>
        <begin position="1"/>
        <end position="40"/>
    </location>
</feature>
<evidence type="ECO:0000313" key="3">
    <source>
        <dbReference type="Proteomes" id="UP000002139"/>
    </source>
</evidence>
<reference evidence="2 3" key="1">
    <citation type="journal article" date="2007" name="Nat. Biotechnol.">
        <title>Complete genome sequence of the myxobacterium Sorangium cellulosum.</title>
        <authorList>
            <person name="Schneiker S."/>
            <person name="Perlova O."/>
            <person name="Kaiser O."/>
            <person name="Gerth K."/>
            <person name="Alici A."/>
            <person name="Altmeyer M.O."/>
            <person name="Bartels D."/>
            <person name="Bekel T."/>
            <person name="Beyer S."/>
            <person name="Bode E."/>
            <person name="Bode H.B."/>
            <person name="Bolten C.J."/>
            <person name="Choudhuri J.V."/>
            <person name="Doss S."/>
            <person name="Elnakady Y.A."/>
            <person name="Frank B."/>
            <person name="Gaigalat L."/>
            <person name="Goesmann A."/>
            <person name="Groeger C."/>
            <person name="Gross F."/>
            <person name="Jelsbak L."/>
            <person name="Jelsbak L."/>
            <person name="Kalinowski J."/>
            <person name="Kegler C."/>
            <person name="Knauber T."/>
            <person name="Konietzny S."/>
            <person name="Kopp M."/>
            <person name="Krause L."/>
            <person name="Krug D."/>
            <person name="Linke B."/>
            <person name="Mahmud T."/>
            <person name="Martinez-Arias R."/>
            <person name="McHardy A.C."/>
            <person name="Merai M."/>
            <person name="Meyer F."/>
            <person name="Mormann S."/>
            <person name="Munoz-Dorado J."/>
            <person name="Perez J."/>
            <person name="Pradella S."/>
            <person name="Rachid S."/>
            <person name="Raddatz G."/>
            <person name="Rosenau F."/>
            <person name="Rueckert C."/>
            <person name="Sasse F."/>
            <person name="Scharfe M."/>
            <person name="Schuster S.C."/>
            <person name="Suen G."/>
            <person name="Treuner-Lange A."/>
            <person name="Velicer G.J."/>
            <person name="Vorholter F.-J."/>
            <person name="Weissman K.J."/>
            <person name="Welch R.D."/>
            <person name="Wenzel S.C."/>
            <person name="Whitworth D.E."/>
            <person name="Wilhelm S."/>
            <person name="Wittmann C."/>
            <person name="Bloecker H."/>
            <person name="Puehler A."/>
            <person name="Mueller R."/>
        </authorList>
    </citation>
    <scope>NUCLEOTIDE SEQUENCE [LARGE SCALE GENOMIC DNA]</scope>
    <source>
        <strain evidence="3">So ce56</strain>
    </source>
</reference>
<gene>
    <name evidence="2" type="ordered locus">sce7842</name>
</gene>
<evidence type="ECO:0000256" key="1">
    <source>
        <dbReference type="SAM" id="MobiDB-lite"/>
    </source>
</evidence>
<protein>
    <submittedName>
        <fullName evidence="2">Uncharacterized protein</fullName>
    </submittedName>
</protein>